<accession>A0AAD6T741</accession>
<dbReference type="Pfam" id="PF18758">
    <property type="entry name" value="KDZ"/>
    <property type="match status" value="1"/>
</dbReference>
<feature type="domain" description="CxC2-like cysteine cluster KDZ transposase-associated" evidence="1">
    <location>
        <begin position="66"/>
        <end position="170"/>
    </location>
</feature>
<sequence length="961" mass="107443">MFAPACTCCGVAYGGDVRLFRCSQCGEFLQCLDCVRSGHQLNPLHSIKEWNGSHWTEAQLSGGEGSLGIVYQLGHHGHACDFPDARERTMVVMDITGVHKVTYRFCACEKARRFVNGTLGQLMGNAWYPATTVDPETCASFESLELFRLLNVVGNLNVHDFVRSLERRTDPLLVTKIPDRYKAFGRMSRQYAYLLRALRAGLAHLPGGLKTATPGSMAVLCWPCPQDEKNLPEGWREADPRYRFLYMLLLAMDANFRLKNRLRANENQEPSLCSGLGYFVEEKGYKKHIKNYVAEKDVGTASSCIAFAALLQKETRLTTGLRCSGVGGCVCARHGVVRPQGLGDLQKGERYANMDYILMSALVGVALVALTISYDIACQWKVNLPTRAAKIVKDAKLPTRLDEYEIQFALPVWHAAAHETTCQTQNSLSYTAGVGRTDGEGIERTWAILNPLGFSTKEMGYGARHDAIENKVDHLNFEKNIGQGDTLARKLIVAIAERDKQVAAFTEVDCTLSSKLRNKWQERIDEWLADKSQPNPYCLEAGPTEAAVLLELKTAEAAEAAEGREQVSDTKSTPTAFVKAGLQLEEAQRRIKAEIKGVTLVTADRASQIQEMRIAFHRKMRTYKRLQEVYMPGVRALKLAAEEARDPDAPPPKAEEMKLWLPSEILEALRSRACRKGLSDIEARLRAAQCVDALNVLRSRLHAQTHLISWRNSNSTGQRAATRSATLIGRVGDRIKRAAGKYRRAREALIALKGAAHTLEFKVLADADLNTNVEEESDAEARRKLARLGSSKRARNEPTNKKTTLSWIWTVGGGPGEAEAQLHECKCRLIVREPVRVEWSKAKARRDRWVEEVQLLREEMKRVLRMLRWTQGEWEKREGQRDSVDPELAAGLKAYARRQVYIHKRVAEAFHTGWNCSLASAVRQVMERDGLVHQELLRGAGVDKALAVEFTAMETNVANDG</sequence>
<dbReference type="Proteomes" id="UP001218188">
    <property type="component" value="Unassembled WGS sequence"/>
</dbReference>
<dbReference type="PANTHER" id="PTHR33096">
    <property type="entry name" value="CXC2 DOMAIN-CONTAINING PROTEIN"/>
    <property type="match status" value="1"/>
</dbReference>
<dbReference type="PANTHER" id="PTHR33096:SF1">
    <property type="entry name" value="CXC1-LIKE CYSTEINE CLUSTER ASSOCIATED WITH KDZ TRANSPOSASES DOMAIN-CONTAINING PROTEIN"/>
    <property type="match status" value="1"/>
</dbReference>
<protein>
    <recommendedName>
        <fullName evidence="1">CxC2-like cysteine cluster KDZ transposase-associated domain-containing protein</fullName>
    </recommendedName>
</protein>
<dbReference type="EMBL" id="JARJCM010000023">
    <property type="protein sequence ID" value="KAJ7040106.1"/>
    <property type="molecule type" value="Genomic_DNA"/>
</dbReference>
<name>A0AAD6T741_9AGAR</name>
<evidence type="ECO:0000259" key="1">
    <source>
        <dbReference type="Pfam" id="PF18803"/>
    </source>
</evidence>
<evidence type="ECO:0000313" key="2">
    <source>
        <dbReference type="EMBL" id="KAJ7040106.1"/>
    </source>
</evidence>
<evidence type="ECO:0000313" key="3">
    <source>
        <dbReference type="Proteomes" id="UP001218188"/>
    </source>
</evidence>
<keyword evidence="3" id="KW-1185">Reference proteome</keyword>
<gene>
    <name evidence="2" type="ORF">C8F04DRAFT_948846</name>
</gene>
<dbReference type="InterPro" id="IPR040521">
    <property type="entry name" value="KDZ"/>
</dbReference>
<reference evidence="2" key="1">
    <citation type="submission" date="2023-03" db="EMBL/GenBank/DDBJ databases">
        <title>Massive genome expansion in bonnet fungi (Mycena s.s.) driven by repeated elements and novel gene families across ecological guilds.</title>
        <authorList>
            <consortium name="Lawrence Berkeley National Laboratory"/>
            <person name="Harder C.B."/>
            <person name="Miyauchi S."/>
            <person name="Viragh M."/>
            <person name="Kuo A."/>
            <person name="Thoen E."/>
            <person name="Andreopoulos B."/>
            <person name="Lu D."/>
            <person name="Skrede I."/>
            <person name="Drula E."/>
            <person name="Henrissat B."/>
            <person name="Morin E."/>
            <person name="Kohler A."/>
            <person name="Barry K."/>
            <person name="LaButti K."/>
            <person name="Morin E."/>
            <person name="Salamov A."/>
            <person name="Lipzen A."/>
            <person name="Mereny Z."/>
            <person name="Hegedus B."/>
            <person name="Baldrian P."/>
            <person name="Stursova M."/>
            <person name="Weitz H."/>
            <person name="Taylor A."/>
            <person name="Grigoriev I.V."/>
            <person name="Nagy L.G."/>
            <person name="Martin F."/>
            <person name="Kauserud H."/>
        </authorList>
    </citation>
    <scope>NUCLEOTIDE SEQUENCE</scope>
    <source>
        <strain evidence="2">CBHHK200</strain>
    </source>
</reference>
<organism evidence="2 3">
    <name type="scientific">Mycena alexandri</name>
    <dbReference type="NCBI Taxonomy" id="1745969"/>
    <lineage>
        <taxon>Eukaryota</taxon>
        <taxon>Fungi</taxon>
        <taxon>Dikarya</taxon>
        <taxon>Basidiomycota</taxon>
        <taxon>Agaricomycotina</taxon>
        <taxon>Agaricomycetes</taxon>
        <taxon>Agaricomycetidae</taxon>
        <taxon>Agaricales</taxon>
        <taxon>Marasmiineae</taxon>
        <taxon>Mycenaceae</taxon>
        <taxon>Mycena</taxon>
    </lineage>
</organism>
<dbReference type="InterPro" id="IPR041457">
    <property type="entry name" value="CxC2_KDZ-assoc"/>
</dbReference>
<dbReference type="AlphaFoldDB" id="A0AAD6T741"/>
<comment type="caution">
    <text evidence="2">The sequence shown here is derived from an EMBL/GenBank/DDBJ whole genome shotgun (WGS) entry which is preliminary data.</text>
</comment>
<dbReference type="Pfam" id="PF18803">
    <property type="entry name" value="CxC2"/>
    <property type="match status" value="1"/>
</dbReference>
<proteinExistence type="predicted"/>